<dbReference type="GO" id="GO:0015938">
    <property type="term" value="P:coenzyme A catabolic process"/>
    <property type="evidence" value="ECO:0000318"/>
    <property type="project" value="GO_Central"/>
</dbReference>
<keyword evidence="6" id="KW-0464">Manganese</keyword>
<dbReference type="GO" id="GO:0015937">
    <property type="term" value="P:coenzyme A biosynthetic process"/>
    <property type="evidence" value="ECO:0007669"/>
    <property type="project" value="UniProtKB-ARBA"/>
</dbReference>
<dbReference type="eggNOG" id="KOG3069">
    <property type="taxonomic scope" value="Eukaryota"/>
</dbReference>
<feature type="domain" description="Nudix hydrolase" evidence="7">
    <location>
        <begin position="38"/>
        <end position="173"/>
    </location>
</feature>
<reference evidence="8 9" key="1">
    <citation type="journal article" date="2011" name="Science">
        <title>The Selaginella genome identifies genetic changes associated with the evolution of vascular plants.</title>
        <authorList>
            <person name="Banks J.A."/>
            <person name="Nishiyama T."/>
            <person name="Hasebe M."/>
            <person name="Bowman J.L."/>
            <person name="Gribskov M."/>
            <person name="dePamphilis C."/>
            <person name="Albert V.A."/>
            <person name="Aono N."/>
            <person name="Aoyama T."/>
            <person name="Ambrose B.A."/>
            <person name="Ashton N.W."/>
            <person name="Axtell M.J."/>
            <person name="Barker E."/>
            <person name="Barker M.S."/>
            <person name="Bennetzen J.L."/>
            <person name="Bonawitz N.D."/>
            <person name="Chapple C."/>
            <person name="Cheng C."/>
            <person name="Correa L.G."/>
            <person name="Dacre M."/>
            <person name="DeBarry J."/>
            <person name="Dreyer I."/>
            <person name="Elias M."/>
            <person name="Engstrom E.M."/>
            <person name="Estelle M."/>
            <person name="Feng L."/>
            <person name="Finet C."/>
            <person name="Floyd S.K."/>
            <person name="Frommer W.B."/>
            <person name="Fujita T."/>
            <person name="Gramzow L."/>
            <person name="Gutensohn M."/>
            <person name="Harholt J."/>
            <person name="Hattori M."/>
            <person name="Heyl A."/>
            <person name="Hirai T."/>
            <person name="Hiwatashi Y."/>
            <person name="Ishikawa M."/>
            <person name="Iwata M."/>
            <person name="Karol K.G."/>
            <person name="Koehler B."/>
            <person name="Kolukisaoglu U."/>
            <person name="Kubo M."/>
            <person name="Kurata T."/>
            <person name="Lalonde S."/>
            <person name="Li K."/>
            <person name="Li Y."/>
            <person name="Litt A."/>
            <person name="Lyons E."/>
            <person name="Manning G."/>
            <person name="Maruyama T."/>
            <person name="Michael T.P."/>
            <person name="Mikami K."/>
            <person name="Miyazaki S."/>
            <person name="Morinaga S."/>
            <person name="Murata T."/>
            <person name="Mueller-Roeber B."/>
            <person name="Nelson D.R."/>
            <person name="Obara M."/>
            <person name="Oguri Y."/>
            <person name="Olmstead R.G."/>
            <person name="Onodera N."/>
            <person name="Petersen B.L."/>
            <person name="Pils B."/>
            <person name="Prigge M."/>
            <person name="Rensing S.A."/>
            <person name="Riano-Pachon D.M."/>
            <person name="Roberts A.W."/>
            <person name="Sato Y."/>
            <person name="Scheller H.V."/>
            <person name="Schulz B."/>
            <person name="Schulz C."/>
            <person name="Shakirov E.V."/>
            <person name="Shibagaki N."/>
            <person name="Shinohara N."/>
            <person name="Shippen D.E."/>
            <person name="Soerensen I."/>
            <person name="Sotooka R."/>
            <person name="Sugimoto N."/>
            <person name="Sugita M."/>
            <person name="Sumikawa N."/>
            <person name="Tanurdzic M."/>
            <person name="Theissen G."/>
            <person name="Ulvskov P."/>
            <person name="Wakazuki S."/>
            <person name="Weng J.K."/>
            <person name="Willats W.W."/>
            <person name="Wipf D."/>
            <person name="Wolf P.G."/>
            <person name="Yang L."/>
            <person name="Zimmer A.D."/>
            <person name="Zhu Q."/>
            <person name="Mitros T."/>
            <person name="Hellsten U."/>
            <person name="Loque D."/>
            <person name="Otillar R."/>
            <person name="Salamov A."/>
            <person name="Schmutz J."/>
            <person name="Shapiro H."/>
            <person name="Lindquist E."/>
            <person name="Lucas S."/>
            <person name="Rokhsar D."/>
            <person name="Grigoriev I.V."/>
        </authorList>
    </citation>
    <scope>NUCLEOTIDE SEQUENCE [LARGE SCALE GENOMIC DNA]</scope>
</reference>
<evidence type="ECO:0000259" key="7">
    <source>
        <dbReference type="PROSITE" id="PS51462"/>
    </source>
</evidence>
<sequence>MVSIARDGEWGSATLTRAVEQLRLYKAAELLIDDQIAPKRAAVLICLFEAAGEIRVILTKRAVSLSTHSGEVALPGGKRDESDANDAATAVREAYEEIGLEPASIQVVASLEPFLSKHFLRVTPVVAILPDAQSFVPCCNQAEVESLFDAPLEMFLRDEKHRSEQHNRCGGSYMLHYFELEYQGNKYVIWGLTAAILIRAASIVFQRPPEFEEFCPDFRSIHRYLVKQIAMKSS</sequence>
<dbReference type="InterPro" id="IPR000086">
    <property type="entry name" value="NUDIX_hydrolase_dom"/>
</dbReference>
<dbReference type="FunFam" id="3.90.79.10:FF:000036">
    <property type="entry name" value="Nudix hydrolase 11"/>
    <property type="match status" value="1"/>
</dbReference>
<dbReference type="Gramene" id="EFJ06784">
    <property type="protein sequence ID" value="EFJ06784"/>
    <property type="gene ID" value="SELMODRAFT_134820"/>
</dbReference>
<dbReference type="Pfam" id="PF00293">
    <property type="entry name" value="NUDIX"/>
    <property type="match status" value="1"/>
</dbReference>
<dbReference type="EMBL" id="GL377694">
    <property type="protein sequence ID" value="EFJ06784.1"/>
    <property type="molecule type" value="Genomic_DNA"/>
</dbReference>
<dbReference type="SUPFAM" id="SSF55811">
    <property type="entry name" value="Nudix"/>
    <property type="match status" value="1"/>
</dbReference>
<dbReference type="Gene3D" id="3.90.79.10">
    <property type="entry name" value="Nucleoside Triphosphate Pyrophosphohydrolase"/>
    <property type="match status" value="1"/>
</dbReference>
<dbReference type="HOGENOM" id="CLU_040940_8_0_1"/>
<evidence type="ECO:0000256" key="2">
    <source>
        <dbReference type="ARBA" id="ARBA00001946"/>
    </source>
</evidence>
<evidence type="ECO:0000256" key="1">
    <source>
        <dbReference type="ARBA" id="ARBA00001936"/>
    </source>
</evidence>
<dbReference type="Proteomes" id="UP000001514">
    <property type="component" value="Unassembled WGS sequence"/>
</dbReference>
<dbReference type="OMA" id="GMRDETD"/>
<evidence type="ECO:0000256" key="4">
    <source>
        <dbReference type="ARBA" id="ARBA00022801"/>
    </source>
</evidence>
<keyword evidence="3" id="KW-0479">Metal-binding</keyword>
<keyword evidence="9" id="KW-1185">Reference proteome</keyword>
<dbReference type="KEGG" id="smo:SELMODRAFT_134820"/>
<dbReference type="PANTHER" id="PTHR12992:SF24">
    <property type="entry name" value="PEROXISOMAL COENZYME A DIPHOSPHATASE NUDT7"/>
    <property type="match status" value="1"/>
</dbReference>
<proteinExistence type="predicted"/>
<keyword evidence="5" id="KW-0460">Magnesium</keyword>
<name>D8T991_SELML</name>
<organism evidence="9">
    <name type="scientific">Selaginella moellendorffii</name>
    <name type="common">Spikemoss</name>
    <dbReference type="NCBI Taxonomy" id="88036"/>
    <lineage>
        <taxon>Eukaryota</taxon>
        <taxon>Viridiplantae</taxon>
        <taxon>Streptophyta</taxon>
        <taxon>Embryophyta</taxon>
        <taxon>Tracheophyta</taxon>
        <taxon>Lycopodiopsida</taxon>
        <taxon>Selaginellales</taxon>
        <taxon>Selaginellaceae</taxon>
        <taxon>Selaginella</taxon>
    </lineage>
</organism>
<dbReference type="PROSITE" id="PS51462">
    <property type="entry name" value="NUDIX"/>
    <property type="match status" value="1"/>
</dbReference>
<protein>
    <recommendedName>
        <fullName evidence="7">Nudix hydrolase domain-containing protein</fullName>
    </recommendedName>
</protein>
<gene>
    <name evidence="8" type="ORF">SELMODRAFT_134820</name>
</gene>
<dbReference type="FunCoup" id="D8T991">
    <property type="interactions" value="1733"/>
</dbReference>
<dbReference type="STRING" id="88036.D8T991"/>
<dbReference type="InParanoid" id="D8T991"/>
<dbReference type="InterPro" id="IPR045121">
    <property type="entry name" value="CoAse"/>
</dbReference>
<dbReference type="AlphaFoldDB" id="D8T991"/>
<dbReference type="GO" id="GO:0005737">
    <property type="term" value="C:cytoplasm"/>
    <property type="evidence" value="ECO:0007669"/>
    <property type="project" value="UniProtKB-ARBA"/>
</dbReference>
<evidence type="ECO:0000256" key="5">
    <source>
        <dbReference type="ARBA" id="ARBA00022842"/>
    </source>
</evidence>
<evidence type="ECO:0000313" key="8">
    <source>
        <dbReference type="EMBL" id="EFJ06784.1"/>
    </source>
</evidence>
<dbReference type="PANTHER" id="PTHR12992">
    <property type="entry name" value="NUDIX HYDROLASE"/>
    <property type="match status" value="1"/>
</dbReference>
<dbReference type="GO" id="GO:0010945">
    <property type="term" value="F:coenzyme A diphosphatase activity"/>
    <property type="evidence" value="ECO:0007669"/>
    <property type="project" value="InterPro"/>
</dbReference>
<accession>D8T991</accession>
<dbReference type="InterPro" id="IPR015797">
    <property type="entry name" value="NUDIX_hydrolase-like_dom_sf"/>
</dbReference>
<evidence type="ECO:0000313" key="9">
    <source>
        <dbReference type="Proteomes" id="UP000001514"/>
    </source>
</evidence>
<dbReference type="GO" id="GO:0006637">
    <property type="term" value="P:acyl-CoA metabolic process"/>
    <property type="evidence" value="ECO:0007669"/>
    <property type="project" value="UniProtKB-ARBA"/>
</dbReference>
<dbReference type="CDD" id="cd03426">
    <property type="entry name" value="NUDIX_CoAse_Nudt7"/>
    <property type="match status" value="1"/>
</dbReference>
<comment type="cofactor">
    <cofactor evidence="2">
        <name>Mg(2+)</name>
        <dbReference type="ChEBI" id="CHEBI:18420"/>
    </cofactor>
</comment>
<dbReference type="GO" id="GO:0008893">
    <property type="term" value="F:guanosine-3',5'-bis(diphosphate) 3'-diphosphatase activity"/>
    <property type="evidence" value="ECO:0007669"/>
    <property type="project" value="UniProtKB-ARBA"/>
</dbReference>
<keyword evidence="4" id="KW-0378">Hydrolase</keyword>
<dbReference type="OrthoDB" id="206213at2759"/>
<dbReference type="GO" id="GO:0046872">
    <property type="term" value="F:metal ion binding"/>
    <property type="evidence" value="ECO:0007669"/>
    <property type="project" value="UniProtKB-KW"/>
</dbReference>
<evidence type="ECO:0000256" key="3">
    <source>
        <dbReference type="ARBA" id="ARBA00022723"/>
    </source>
</evidence>
<comment type="cofactor">
    <cofactor evidence="1">
        <name>Mn(2+)</name>
        <dbReference type="ChEBI" id="CHEBI:29035"/>
    </cofactor>
</comment>
<evidence type="ECO:0000256" key="6">
    <source>
        <dbReference type="ARBA" id="ARBA00023211"/>
    </source>
</evidence>